<evidence type="ECO:0000256" key="2">
    <source>
        <dbReference type="ARBA" id="ARBA00023175"/>
    </source>
</evidence>
<name>A0ABP0XUV7_9ROSI</name>
<dbReference type="PANTHER" id="PTHR47969:SF9">
    <property type="entry name" value="KINESIN-LIKE PROTEIN"/>
    <property type="match status" value="1"/>
</dbReference>
<accession>A0ABP0XUV7</accession>
<protein>
    <recommendedName>
        <fullName evidence="5">Kinesin motor domain-containing protein</fullName>
    </recommendedName>
</protein>
<organism evidence="6 7">
    <name type="scientific">Citrullus colocynthis</name>
    <name type="common">colocynth</name>
    <dbReference type="NCBI Taxonomy" id="252529"/>
    <lineage>
        <taxon>Eukaryota</taxon>
        <taxon>Viridiplantae</taxon>
        <taxon>Streptophyta</taxon>
        <taxon>Embryophyta</taxon>
        <taxon>Tracheophyta</taxon>
        <taxon>Spermatophyta</taxon>
        <taxon>Magnoliopsida</taxon>
        <taxon>eudicotyledons</taxon>
        <taxon>Gunneridae</taxon>
        <taxon>Pentapetalae</taxon>
        <taxon>rosids</taxon>
        <taxon>fabids</taxon>
        <taxon>Cucurbitales</taxon>
        <taxon>Cucurbitaceae</taxon>
        <taxon>Benincaseae</taxon>
        <taxon>Citrullus</taxon>
    </lineage>
</organism>
<dbReference type="SMART" id="SM00129">
    <property type="entry name" value="KISc"/>
    <property type="match status" value="1"/>
</dbReference>
<dbReference type="Pfam" id="PF12836">
    <property type="entry name" value="HHH_3"/>
    <property type="match status" value="1"/>
</dbReference>
<dbReference type="InterPro" id="IPR027417">
    <property type="entry name" value="P-loop_NTPase"/>
</dbReference>
<evidence type="ECO:0000313" key="6">
    <source>
        <dbReference type="EMBL" id="CAK9311156.1"/>
    </source>
</evidence>
<dbReference type="InterPro" id="IPR001752">
    <property type="entry name" value="Kinesin_motor_dom"/>
</dbReference>
<dbReference type="InterPro" id="IPR027640">
    <property type="entry name" value="Kinesin-like_fam"/>
</dbReference>
<dbReference type="Gene3D" id="3.40.850.10">
    <property type="entry name" value="Kinesin motor domain"/>
    <property type="match status" value="1"/>
</dbReference>
<dbReference type="InterPro" id="IPR036961">
    <property type="entry name" value="Kinesin_motor_dom_sf"/>
</dbReference>
<feature type="compositionally biased region" description="Polar residues" evidence="4">
    <location>
        <begin position="365"/>
        <end position="392"/>
    </location>
</feature>
<dbReference type="EMBL" id="OZ021744">
    <property type="protein sequence ID" value="CAK9311156.1"/>
    <property type="molecule type" value="Genomic_DNA"/>
</dbReference>
<feature type="region of interest" description="Disordered" evidence="4">
    <location>
        <begin position="365"/>
        <end position="407"/>
    </location>
</feature>
<dbReference type="SUPFAM" id="SSF52540">
    <property type="entry name" value="P-loop containing nucleoside triphosphate hydrolases"/>
    <property type="match status" value="1"/>
</dbReference>
<keyword evidence="2 3" id="KW-0505">Motor protein</keyword>
<evidence type="ECO:0000256" key="1">
    <source>
        <dbReference type="ARBA" id="ARBA00022701"/>
    </source>
</evidence>
<keyword evidence="3" id="KW-0067">ATP-binding</keyword>
<evidence type="ECO:0000313" key="7">
    <source>
        <dbReference type="Proteomes" id="UP001642487"/>
    </source>
</evidence>
<dbReference type="PROSITE" id="PS50067">
    <property type="entry name" value="KINESIN_MOTOR_2"/>
    <property type="match status" value="1"/>
</dbReference>
<dbReference type="InterPro" id="IPR010994">
    <property type="entry name" value="RuvA_2-like"/>
</dbReference>
<gene>
    <name evidence="6" type="ORF">CITCOLO1_LOCUS2806</name>
</gene>
<evidence type="ECO:0000259" key="5">
    <source>
        <dbReference type="PROSITE" id="PS50067"/>
    </source>
</evidence>
<keyword evidence="7" id="KW-1185">Reference proteome</keyword>
<reference evidence="6 7" key="1">
    <citation type="submission" date="2024-03" db="EMBL/GenBank/DDBJ databases">
        <authorList>
            <person name="Gkanogiannis A."/>
            <person name="Becerra Lopez-Lavalle L."/>
        </authorList>
    </citation>
    <scope>NUCLEOTIDE SEQUENCE [LARGE SCALE GENOMIC DNA]</scope>
</reference>
<dbReference type="SUPFAM" id="SSF47781">
    <property type="entry name" value="RuvA domain 2-like"/>
    <property type="match status" value="1"/>
</dbReference>
<comment type="similarity">
    <text evidence="3">Belongs to the TRAFAC class myosin-kinesin ATPase superfamily. Kinesin family.</text>
</comment>
<dbReference type="PANTHER" id="PTHR47969">
    <property type="entry name" value="CHROMOSOME-ASSOCIATED KINESIN KIF4A-RELATED"/>
    <property type="match status" value="1"/>
</dbReference>
<dbReference type="PRINTS" id="PR00380">
    <property type="entry name" value="KINESINHEAVY"/>
</dbReference>
<keyword evidence="1" id="KW-0493">Microtubule</keyword>
<sequence length="720" mass="78497">MDTSSKVNSELTRVPKGFNEERKVRVVVKIKSLPGQELDGGSTASWISVHKPDGDASNSVTISFGDQPVSRKETYEVDYCYGQDEDTENIFAREVKSLIPGVFDGRHATVIAYGARGTGKTSTVQGTIEKPGLASLSINELLLMAKEKGKSISISYYEVYMDYVYDLLDPKRPTVFVLDNGQGKIQLKGLSRIPVKSLSDFYGLYFAGSSSNKQGQKNTNEPPPRSHRGLIVHISSTNEIASETRLVSKMNFVDMAGYEDARRRSTDGTSLVENSKINKSIYALLNVASALNSNDNHVPYRESKLTRILQDSLGGAQSRILMITCLNSSFCQDSIYMANLAARSCQITKRVASSAIRKMKSSTNSVAHSSLKNQIPKSVSATGKNQTISRSSFSEKKASVSTTSSTMKGRKLFDDATSYLGKLDKETKLSSASSKRVPQKNGGLTSVVDQVKPLPCSLKPEGESTSALEKELPATEISSAVETTIVPEGVANSNQDPEKVGDSMNVSSAIGDGKNINEENNYSMINIDDHPVESTPEVTSSTNLSFVQSSYLDKENNSYMINEDSSPPISARLRALSNSLRLICSTTPVCLKISNSDDPCGLVSTDAVVEPQTPTMEPSLQVYDEQDGANPTTPWETLSKRSATLKKLLNDHLVKFINSASKEELKQLNGIGEKRATSIIKLREESPEPFKTLDDLMEIGLSAKQIKGLMKKEVGELLFN</sequence>
<feature type="binding site" evidence="3">
    <location>
        <begin position="114"/>
        <end position="121"/>
    </location>
    <ligand>
        <name>ATP</name>
        <dbReference type="ChEBI" id="CHEBI:30616"/>
    </ligand>
</feature>
<keyword evidence="3" id="KW-0547">Nucleotide-binding</keyword>
<evidence type="ECO:0000256" key="4">
    <source>
        <dbReference type="SAM" id="MobiDB-lite"/>
    </source>
</evidence>
<dbReference type="Pfam" id="PF00225">
    <property type="entry name" value="Kinesin"/>
    <property type="match status" value="1"/>
</dbReference>
<feature type="domain" description="Kinesin motor" evidence="5">
    <location>
        <begin position="23"/>
        <end position="347"/>
    </location>
</feature>
<evidence type="ECO:0000256" key="3">
    <source>
        <dbReference type="PROSITE-ProRule" id="PRU00283"/>
    </source>
</evidence>
<dbReference type="Gene3D" id="1.10.150.280">
    <property type="entry name" value="AF1531-like domain"/>
    <property type="match status" value="1"/>
</dbReference>
<proteinExistence type="inferred from homology"/>
<dbReference type="Proteomes" id="UP001642487">
    <property type="component" value="Chromosome 10"/>
</dbReference>